<dbReference type="KEGG" id="cmd:B841_06535"/>
<dbReference type="HOGENOM" id="CLU_2205626_0_0_11"/>
<dbReference type="STRING" id="1224163.B841_06535"/>
<dbReference type="EMBL" id="CP003924">
    <property type="protein sequence ID" value="AGS34780.1"/>
    <property type="molecule type" value="Genomic_DNA"/>
</dbReference>
<keyword evidence="2" id="KW-1185">Reference proteome</keyword>
<dbReference type="eggNOG" id="ENOG5030M0W">
    <property type="taxonomic scope" value="Bacteria"/>
</dbReference>
<reference evidence="1 2" key="1">
    <citation type="submission" date="2012-11" db="EMBL/GenBank/DDBJ databases">
        <title>The complete genome sequence of Corynebacterium maris Coryn-1 (=DSM 45190).</title>
        <authorList>
            <person name="Schaffert L."/>
            <person name="Albersmeier A."/>
            <person name="Kalinowski J."/>
            <person name="Ruckert C."/>
        </authorList>
    </citation>
    <scope>NUCLEOTIDE SEQUENCE [LARGE SCALE GENOMIC DNA]</scope>
    <source>
        <strain evidence="2">Coryn-1</strain>
    </source>
</reference>
<gene>
    <name evidence="1" type="ORF">B841_06535</name>
</gene>
<dbReference type="AlphaFoldDB" id="S5T2F0"/>
<dbReference type="PATRIC" id="fig|1224163.3.peg.1313"/>
<dbReference type="RefSeq" id="WP_020934713.1">
    <property type="nucleotide sequence ID" value="NC_021915.1"/>
</dbReference>
<dbReference type="Proteomes" id="UP000015388">
    <property type="component" value="Chromosome"/>
</dbReference>
<evidence type="ECO:0000313" key="1">
    <source>
        <dbReference type="EMBL" id="AGS34780.1"/>
    </source>
</evidence>
<accession>S5T2F0</accession>
<organism evidence="1 2">
    <name type="scientific">Corynebacterium maris DSM 45190</name>
    <dbReference type="NCBI Taxonomy" id="1224163"/>
    <lineage>
        <taxon>Bacteria</taxon>
        <taxon>Bacillati</taxon>
        <taxon>Actinomycetota</taxon>
        <taxon>Actinomycetes</taxon>
        <taxon>Mycobacteriales</taxon>
        <taxon>Corynebacteriaceae</taxon>
        <taxon>Corynebacterium</taxon>
    </lineage>
</organism>
<name>S5T2F0_9CORY</name>
<proteinExistence type="predicted"/>
<protein>
    <submittedName>
        <fullName evidence="1">Uncharacterized protein</fullName>
    </submittedName>
</protein>
<dbReference type="OrthoDB" id="4412165at2"/>
<sequence>MSTTESPNIAELVDDTLDWVHYGEPNSTDLIELATLTFDLAAQDLGFRGNDARIVSATEFRRDGSTQPCLVEIFSTLADGRAVPDGMTVTIGEDKHTFATHKEGLTAFYTWCDTGSTP</sequence>
<evidence type="ECO:0000313" key="2">
    <source>
        <dbReference type="Proteomes" id="UP000015388"/>
    </source>
</evidence>